<protein>
    <submittedName>
        <fullName evidence="1">Pentapeptide repeat-containing protein</fullName>
    </submittedName>
</protein>
<keyword evidence="2" id="KW-1185">Reference proteome</keyword>
<gene>
    <name evidence="1" type="ORF">I5M19_07000</name>
</gene>
<dbReference type="SUPFAM" id="SSF141571">
    <property type="entry name" value="Pentapeptide repeat-like"/>
    <property type="match status" value="1"/>
</dbReference>
<name>A0A934PU42_9SPHI</name>
<comment type="caution">
    <text evidence="1">The sequence shown here is derived from an EMBL/GenBank/DDBJ whole genome shotgun (WGS) entry which is preliminary data.</text>
</comment>
<dbReference type="AlphaFoldDB" id="A0A934PU42"/>
<sequence>MASLNGLMLDDVSAKGASITNANLSDLEIKDAQMGGAYIHNIGMPPEGHPFYDPNAKQRPLRFEDCNLEGTTFADCNLTDVSITDSNTTGMTIDGVLVSELFKAYQSLKK</sequence>
<proteinExistence type="predicted"/>
<dbReference type="EMBL" id="JAEHFW010000001">
    <property type="protein sequence ID" value="MBK0379048.1"/>
    <property type="molecule type" value="Genomic_DNA"/>
</dbReference>
<accession>A0A934PU42</accession>
<dbReference type="Gene3D" id="2.160.20.80">
    <property type="entry name" value="E3 ubiquitin-protein ligase SopA"/>
    <property type="match status" value="1"/>
</dbReference>
<dbReference type="Proteomes" id="UP000613193">
    <property type="component" value="Unassembled WGS sequence"/>
</dbReference>
<evidence type="ECO:0000313" key="1">
    <source>
        <dbReference type="EMBL" id="MBK0379048.1"/>
    </source>
</evidence>
<reference evidence="1" key="1">
    <citation type="submission" date="2020-12" db="EMBL/GenBank/DDBJ databases">
        <title>Bacterial novel species Mucilaginibacter sp. SD-g isolated from soil.</title>
        <authorList>
            <person name="Jung H.-Y."/>
        </authorList>
    </citation>
    <scope>NUCLEOTIDE SEQUENCE</scope>
    <source>
        <strain evidence="1">SD-g</strain>
    </source>
</reference>
<dbReference type="RefSeq" id="WP_200065490.1">
    <property type="nucleotide sequence ID" value="NZ_JAEHFW010000001.1"/>
</dbReference>
<evidence type="ECO:0000313" key="2">
    <source>
        <dbReference type="Proteomes" id="UP000613193"/>
    </source>
</evidence>
<dbReference type="Pfam" id="PF00805">
    <property type="entry name" value="Pentapeptide"/>
    <property type="match status" value="1"/>
</dbReference>
<organism evidence="1 2">
    <name type="scientific">Mucilaginibacter segetis</name>
    <dbReference type="NCBI Taxonomy" id="2793071"/>
    <lineage>
        <taxon>Bacteria</taxon>
        <taxon>Pseudomonadati</taxon>
        <taxon>Bacteroidota</taxon>
        <taxon>Sphingobacteriia</taxon>
        <taxon>Sphingobacteriales</taxon>
        <taxon>Sphingobacteriaceae</taxon>
        <taxon>Mucilaginibacter</taxon>
    </lineage>
</organism>
<dbReference type="InterPro" id="IPR001646">
    <property type="entry name" value="5peptide_repeat"/>
</dbReference>